<comment type="caution">
    <text evidence="1">The sequence shown here is derived from an EMBL/GenBank/DDBJ whole genome shotgun (WGS) entry which is preliminary data.</text>
</comment>
<protein>
    <submittedName>
        <fullName evidence="1">DUF1178 family protein</fullName>
    </submittedName>
</protein>
<dbReference type="Proteomes" id="UP000600799">
    <property type="component" value="Unassembled WGS sequence"/>
</dbReference>
<keyword evidence="2" id="KW-1185">Reference proteome</keyword>
<dbReference type="Pfam" id="PF06676">
    <property type="entry name" value="DUF1178"/>
    <property type="match status" value="1"/>
</dbReference>
<accession>A0ABS0HCJ2</accession>
<name>A0ABS0HCJ2_9SPHN</name>
<evidence type="ECO:0000313" key="2">
    <source>
        <dbReference type="Proteomes" id="UP000600799"/>
    </source>
</evidence>
<dbReference type="EMBL" id="JADQDC010000002">
    <property type="protein sequence ID" value="MBF9149980.1"/>
    <property type="molecule type" value="Genomic_DNA"/>
</dbReference>
<proteinExistence type="predicted"/>
<reference evidence="1 2" key="1">
    <citation type="submission" date="2020-11" db="EMBL/GenBank/DDBJ databases">
        <title>The genome sequence of Novosphingobium sp. 1Y9A.</title>
        <authorList>
            <person name="Liu Y."/>
        </authorList>
    </citation>
    <scope>NUCLEOTIDE SEQUENCE [LARGE SCALE GENOMIC DNA]</scope>
    <source>
        <strain evidence="1 2">1Y9A</strain>
    </source>
</reference>
<dbReference type="RefSeq" id="WP_196274358.1">
    <property type="nucleotide sequence ID" value="NZ_JADQDC010000002.1"/>
</dbReference>
<dbReference type="InterPro" id="IPR009562">
    <property type="entry name" value="DUF1178"/>
</dbReference>
<organism evidence="1 2">
    <name type="scientific">Novosphingobium jiangmenense</name>
    <dbReference type="NCBI Taxonomy" id="2791981"/>
    <lineage>
        <taxon>Bacteria</taxon>
        <taxon>Pseudomonadati</taxon>
        <taxon>Pseudomonadota</taxon>
        <taxon>Alphaproteobacteria</taxon>
        <taxon>Sphingomonadales</taxon>
        <taxon>Sphingomonadaceae</taxon>
        <taxon>Novosphingobium</taxon>
    </lineage>
</organism>
<dbReference type="PIRSF" id="PIRSF032131">
    <property type="entry name" value="UCP032131"/>
    <property type="match status" value="1"/>
</dbReference>
<evidence type="ECO:0000313" key="1">
    <source>
        <dbReference type="EMBL" id="MBF9149980.1"/>
    </source>
</evidence>
<sequence length="160" mass="16700">MIVFDLQCSPAGHRFEGWFGSSQDYDDQQARGLVSCPSCGSAEVGKAVMAPNVGRKGNQMPAPVASAPTPAPAQPVANAPLPPEAVAMLKAVAAIQAEAIKSSTWVGEKFADDARAMHYGEKDAAAIHGRATLDEARELMEEGIPVAPLLIPVVPPEEAN</sequence>
<gene>
    <name evidence="1" type="ORF">I2488_03075</name>
</gene>